<dbReference type="InterPro" id="IPR050101">
    <property type="entry name" value="CinA"/>
</dbReference>
<feature type="domain" description="MoaB/Mog" evidence="1">
    <location>
        <begin position="8"/>
        <end position="185"/>
    </location>
</feature>
<gene>
    <name evidence="2" type="ORF">JF887_09950</name>
</gene>
<dbReference type="InterPro" id="IPR056596">
    <property type="entry name" value="FLAD1_M"/>
</dbReference>
<dbReference type="Pfam" id="PF24102">
    <property type="entry name" value="FLAD1_M"/>
    <property type="match status" value="1"/>
</dbReference>
<comment type="caution">
    <text evidence="2">The sequence shown here is derived from an EMBL/GenBank/DDBJ whole genome shotgun (WGS) entry which is preliminary data.</text>
</comment>
<dbReference type="SUPFAM" id="SSF53218">
    <property type="entry name" value="Molybdenum cofactor biosynthesis proteins"/>
    <property type="match status" value="1"/>
</dbReference>
<dbReference type="EMBL" id="JAEKNN010000051">
    <property type="protein sequence ID" value="MBJ7609731.1"/>
    <property type="molecule type" value="Genomic_DNA"/>
</dbReference>
<dbReference type="InterPro" id="IPR036425">
    <property type="entry name" value="MoaB/Mog-like_dom_sf"/>
</dbReference>
<reference evidence="2 3" key="1">
    <citation type="submission" date="2020-10" db="EMBL/GenBank/DDBJ databases">
        <title>Ca. Dormibacterota MAGs.</title>
        <authorList>
            <person name="Montgomery K."/>
        </authorList>
    </citation>
    <scope>NUCLEOTIDE SEQUENCE [LARGE SCALE GENOMIC DNA]</scope>
    <source>
        <strain evidence="2">Mitchell_Peninsula_5</strain>
    </source>
</reference>
<organism evidence="2 3">
    <name type="scientific">Candidatus Amunia macphersoniae</name>
    <dbReference type="NCBI Taxonomy" id="3127014"/>
    <lineage>
        <taxon>Bacteria</taxon>
        <taxon>Bacillati</taxon>
        <taxon>Candidatus Dormiibacterota</taxon>
        <taxon>Candidatus Dormibacteria</taxon>
        <taxon>Candidatus Aeolococcales</taxon>
        <taxon>Candidatus Aeolococcaceae</taxon>
        <taxon>Candidatus Amunia</taxon>
    </lineage>
</organism>
<evidence type="ECO:0000313" key="2">
    <source>
        <dbReference type="EMBL" id="MBJ7609731.1"/>
    </source>
</evidence>
<proteinExistence type="predicted"/>
<dbReference type="InterPro" id="IPR001453">
    <property type="entry name" value="MoaB/Mog_dom"/>
</dbReference>
<dbReference type="Pfam" id="PF00994">
    <property type="entry name" value="MoCF_biosynth"/>
    <property type="match status" value="1"/>
</dbReference>
<evidence type="ECO:0000313" key="3">
    <source>
        <dbReference type="Proteomes" id="UP000614410"/>
    </source>
</evidence>
<sequence length="268" mass="29003">MAVPPSTVIIAVGDEVLSGHTQDTNSSFLAQRAFAAGYPVKRIEVVADSVDDVVDAVQRAVAQPEVARIAVCGGIGPTPDDRTFAAVARALNRDLEENPVALAHISGIVTRMYAAGWVTSEEVSEGNRRCAMVPVGGIVLVNRRGMAPPMAYEVGAHRWLFILPGVPRELTTIVDEEMIPRFFTGGTASSVSEVSYQSVPEAELYAPLRQLAAEFDDVVAGSYPQTEARRVVVRLRGLDRERVLLATARMLELDHRGELVDAWAPEKN</sequence>
<dbReference type="AlphaFoldDB" id="A0A934KHV1"/>
<dbReference type="PANTHER" id="PTHR13939:SF0">
    <property type="entry name" value="NMN AMIDOHYDROLASE-LIKE PROTEIN YFAY"/>
    <property type="match status" value="1"/>
</dbReference>
<dbReference type="Gene3D" id="3.40.980.10">
    <property type="entry name" value="MoaB/Mog-like domain"/>
    <property type="match status" value="1"/>
</dbReference>
<dbReference type="CDD" id="cd00885">
    <property type="entry name" value="cinA"/>
    <property type="match status" value="1"/>
</dbReference>
<dbReference type="Proteomes" id="UP000614410">
    <property type="component" value="Unassembled WGS sequence"/>
</dbReference>
<dbReference type="SMART" id="SM00852">
    <property type="entry name" value="MoCF_biosynth"/>
    <property type="match status" value="1"/>
</dbReference>
<protein>
    <submittedName>
        <fullName evidence="2">Competence/damage-inducible protein A</fullName>
    </submittedName>
</protein>
<accession>A0A934KHV1</accession>
<name>A0A934KHV1_9BACT</name>
<dbReference type="PANTHER" id="PTHR13939">
    <property type="entry name" value="NICOTINAMIDE-NUCLEOTIDE AMIDOHYDROLASE PNCC"/>
    <property type="match status" value="1"/>
</dbReference>
<evidence type="ECO:0000259" key="1">
    <source>
        <dbReference type="SMART" id="SM00852"/>
    </source>
</evidence>